<keyword evidence="7" id="KW-1185">Reference proteome</keyword>
<feature type="domain" description="Small ribosomal subunit protein uS10" evidence="5">
    <location>
        <begin position="28"/>
        <end position="149"/>
    </location>
</feature>
<keyword evidence="2" id="KW-0689">Ribosomal protein</keyword>
<dbReference type="HAMAP" id="MF_00508">
    <property type="entry name" value="Ribosomal_uS10"/>
    <property type="match status" value="1"/>
</dbReference>
<dbReference type="InterPro" id="IPR001848">
    <property type="entry name" value="Ribosomal_uS10"/>
</dbReference>
<dbReference type="GO" id="GO:0003735">
    <property type="term" value="F:structural constituent of ribosome"/>
    <property type="evidence" value="ECO:0007669"/>
    <property type="project" value="InterPro"/>
</dbReference>
<dbReference type="SUPFAM" id="SSF54999">
    <property type="entry name" value="Ribosomal protein S10"/>
    <property type="match status" value="1"/>
</dbReference>
<dbReference type="STRING" id="554065.E1ZBQ9"/>
<dbReference type="InterPro" id="IPR036838">
    <property type="entry name" value="Ribosomal_uS10_dom_sf"/>
</dbReference>
<dbReference type="Proteomes" id="UP000008141">
    <property type="component" value="Unassembled WGS sequence"/>
</dbReference>
<dbReference type="OrthoDB" id="10248551at2759"/>
<dbReference type="InterPro" id="IPR027486">
    <property type="entry name" value="Ribosomal_uS10_dom"/>
</dbReference>
<gene>
    <name evidence="6" type="ORF">CHLNCDRAFT_144577</name>
</gene>
<dbReference type="PANTHER" id="PTHR11700">
    <property type="entry name" value="30S RIBOSOMAL PROTEIN S10 FAMILY MEMBER"/>
    <property type="match status" value="1"/>
</dbReference>
<dbReference type="eggNOG" id="KOG0900">
    <property type="taxonomic scope" value="Eukaryota"/>
</dbReference>
<dbReference type="InterPro" id="IPR018268">
    <property type="entry name" value="Ribosomal_uS10_CS"/>
</dbReference>
<proteinExistence type="inferred from homology"/>
<evidence type="ECO:0000256" key="2">
    <source>
        <dbReference type="ARBA" id="ARBA00022980"/>
    </source>
</evidence>
<dbReference type="Pfam" id="PF00338">
    <property type="entry name" value="Ribosomal_S10"/>
    <property type="match status" value="1"/>
</dbReference>
<comment type="similarity">
    <text evidence="1">Belongs to the universal ribosomal protein uS10 family.</text>
</comment>
<dbReference type="SMART" id="SM01403">
    <property type="entry name" value="Ribosomal_S10"/>
    <property type="match status" value="1"/>
</dbReference>
<reference evidence="6 7" key="1">
    <citation type="journal article" date="2010" name="Plant Cell">
        <title>The Chlorella variabilis NC64A genome reveals adaptation to photosymbiosis, coevolution with viruses, and cryptic sex.</title>
        <authorList>
            <person name="Blanc G."/>
            <person name="Duncan G."/>
            <person name="Agarkova I."/>
            <person name="Borodovsky M."/>
            <person name="Gurnon J."/>
            <person name="Kuo A."/>
            <person name="Lindquist E."/>
            <person name="Lucas S."/>
            <person name="Pangilinan J."/>
            <person name="Polle J."/>
            <person name="Salamov A."/>
            <person name="Terry A."/>
            <person name="Yamada T."/>
            <person name="Dunigan D.D."/>
            <person name="Grigoriev I.V."/>
            <person name="Claverie J.M."/>
            <person name="Van Etten J.L."/>
        </authorList>
    </citation>
    <scope>NUCLEOTIDE SEQUENCE [LARGE SCALE GENOMIC DNA]</scope>
    <source>
        <strain evidence="6 7">NC64A</strain>
    </source>
</reference>
<dbReference type="PROSITE" id="PS00361">
    <property type="entry name" value="RIBOSOMAL_S10"/>
    <property type="match status" value="1"/>
</dbReference>
<dbReference type="GO" id="GO:0006412">
    <property type="term" value="P:translation"/>
    <property type="evidence" value="ECO:0007669"/>
    <property type="project" value="InterPro"/>
</dbReference>
<evidence type="ECO:0000256" key="1">
    <source>
        <dbReference type="ARBA" id="ARBA00007102"/>
    </source>
</evidence>
<feature type="region of interest" description="Disordered" evidence="4">
    <location>
        <begin position="1"/>
        <end position="20"/>
    </location>
</feature>
<name>E1ZBQ9_CHLVA</name>
<dbReference type="PRINTS" id="PR00971">
    <property type="entry name" value="RIBOSOMALS10"/>
</dbReference>
<evidence type="ECO:0000256" key="3">
    <source>
        <dbReference type="ARBA" id="ARBA00023274"/>
    </source>
</evidence>
<dbReference type="NCBIfam" id="TIGR01046">
    <property type="entry name" value="uS10_euk_arch"/>
    <property type="match status" value="1"/>
</dbReference>
<evidence type="ECO:0000259" key="5">
    <source>
        <dbReference type="SMART" id="SM01403"/>
    </source>
</evidence>
<dbReference type="InterPro" id="IPR005729">
    <property type="entry name" value="Ribosomal_uS10_euk/arc"/>
</dbReference>
<dbReference type="GeneID" id="17355932"/>
<dbReference type="RefSeq" id="XP_005849004.1">
    <property type="nucleotide sequence ID" value="XM_005848942.1"/>
</dbReference>
<sequence length="153" mass="16727">MAGTYVKPTDRKLGEDGGGEAAPIHRIRITLTSTKVKSLESGEWVLRRSPPTRRVAAGGRRPLCIMCQVCSTLVQGAKEKGLKVKGPVRMPTRHLVHTTRRAPSGNGTNTFDRFEMRVHKRLIDLHSPADVVRSITAIAVDPGVEIEVTIADL</sequence>
<dbReference type="GO" id="GO:0015935">
    <property type="term" value="C:small ribosomal subunit"/>
    <property type="evidence" value="ECO:0007669"/>
    <property type="project" value="InterPro"/>
</dbReference>
<dbReference type="Gene3D" id="3.30.70.600">
    <property type="entry name" value="Ribosomal protein S10 domain"/>
    <property type="match status" value="1"/>
</dbReference>
<evidence type="ECO:0000313" key="6">
    <source>
        <dbReference type="EMBL" id="EFN56902.1"/>
    </source>
</evidence>
<keyword evidence="3" id="KW-0687">Ribonucleoprotein</keyword>
<accession>E1ZBQ9</accession>
<dbReference type="KEGG" id="cvr:CHLNCDRAFT_144577"/>
<dbReference type="InParanoid" id="E1ZBQ9"/>
<dbReference type="AlphaFoldDB" id="E1ZBQ9"/>
<dbReference type="GO" id="GO:0003723">
    <property type="term" value="F:RNA binding"/>
    <property type="evidence" value="ECO:0007669"/>
    <property type="project" value="InterPro"/>
</dbReference>
<evidence type="ECO:0000256" key="4">
    <source>
        <dbReference type="SAM" id="MobiDB-lite"/>
    </source>
</evidence>
<organism evidence="7">
    <name type="scientific">Chlorella variabilis</name>
    <name type="common">Green alga</name>
    <dbReference type="NCBI Taxonomy" id="554065"/>
    <lineage>
        <taxon>Eukaryota</taxon>
        <taxon>Viridiplantae</taxon>
        <taxon>Chlorophyta</taxon>
        <taxon>core chlorophytes</taxon>
        <taxon>Trebouxiophyceae</taxon>
        <taxon>Chlorellales</taxon>
        <taxon>Chlorellaceae</taxon>
        <taxon>Chlorella clade</taxon>
        <taxon>Chlorella</taxon>
    </lineage>
</organism>
<evidence type="ECO:0000313" key="7">
    <source>
        <dbReference type="Proteomes" id="UP000008141"/>
    </source>
</evidence>
<dbReference type="EMBL" id="GL433841">
    <property type="protein sequence ID" value="EFN56902.1"/>
    <property type="molecule type" value="Genomic_DNA"/>
</dbReference>
<protein>
    <recommendedName>
        <fullName evidence="5">Small ribosomal subunit protein uS10 domain-containing protein</fullName>
    </recommendedName>
</protein>